<dbReference type="Pfam" id="PF12708">
    <property type="entry name" value="Pect-lyase_RHGA_epim"/>
    <property type="match status" value="2"/>
</dbReference>
<dbReference type="InterPro" id="IPR039279">
    <property type="entry name" value="QRT3-like"/>
</dbReference>
<dbReference type="CDD" id="cd23668">
    <property type="entry name" value="GH55_beta13glucanase-like"/>
    <property type="match status" value="1"/>
</dbReference>
<evidence type="ECO:0000313" key="3">
    <source>
        <dbReference type="EMBL" id="KAH6647435.1"/>
    </source>
</evidence>
<dbReference type="Proteomes" id="UP000758603">
    <property type="component" value="Unassembled WGS sequence"/>
</dbReference>
<dbReference type="PANTHER" id="PTHR33928">
    <property type="entry name" value="POLYGALACTURONASE QRT3"/>
    <property type="match status" value="1"/>
</dbReference>
<accession>A0A9P8RJY4</accession>
<evidence type="ECO:0000313" key="4">
    <source>
        <dbReference type="Proteomes" id="UP000758603"/>
    </source>
</evidence>
<dbReference type="PANTHER" id="PTHR33928:SF2">
    <property type="entry name" value="PECTATE LYASE SUPERFAMILY PROTEIN DOMAIN-CONTAINING PROTEIN-RELATED"/>
    <property type="match status" value="1"/>
</dbReference>
<keyword evidence="3" id="KW-0456">Lyase</keyword>
<proteinExistence type="predicted"/>
<evidence type="ECO:0000259" key="2">
    <source>
        <dbReference type="Pfam" id="PF12708"/>
    </source>
</evidence>
<feature type="compositionally biased region" description="Polar residues" evidence="1">
    <location>
        <begin position="985"/>
        <end position="1000"/>
    </location>
</feature>
<keyword evidence="4" id="KW-1185">Reference proteome</keyword>
<sequence length="1285" mass="137258">MKDNVNNYWGTAPDKGSMTGPVLGSLNESALEAIHGAKQERDNSDDYWLSSLGSIGSMPLADPGYQFFRNVKDFGAIGDGVTDDTAAINRAVAAFSSSDISTLRCGDDCGSTTTQGALIYFPSGTYLISTPIIQYYYTQFVGNPNSKPIILGSENFTGIALFDSDFYIPGGNGDEWYINQSNFYRQIRNFVFDMTAQNWTNYDNDQEYVPSGVHWQVGQATSITNCDFKMAVSAEGQAATAVGIYMENGSGGFVSDLTFVGGNIGFLAGSQQFTATNLQFTSCLTAIFQQWSWGFTWKNIYVLSCYVAIDATSYSGTLEQGTGSIAVVDSHFNGVPYAITLGQNEDQQPTVVLDNLLVENSDSIVLISGGDTLLAGSASATYINSWANGYEYLPNGAGGKRQGFMSPAPEKPSSLLDDDGAYFSRLKPQYEDVSAGSIIVATDQGISNDGTGDQTDAINSMLAGNVGSLIYFPAGVYLVEGTVQVPVGSKIIGSGWSQLMGTGSYFQDESNPQVMVQVGNEGDSGIIEITDLLFTVKGPTAGAILMEWNVHEDSQGSAGMWDSHFRVGGATGSDLQVGDCPSKSSSVNEECKAASLLLHVTSKASGYFENVWAWVADHDLDNPANADATESTDGIPLNVHTQISIYAGRGILIESQGPTWMYGTASEHAQMYQYQLYNASNIYLGHMQTETPYYQPNPVATGPFVAGQFPSDPTFSNCAEDYCKEAWALRVLNSNNVYIYSAGFYSFFSDNELGCTDQEECQLALIETNYASDLYLYNIFTKGNVQIVTPRGGLPALLFNSTTKDGYTSEIAAWLALSTTGEDIGDDSVSGPGNGTDSGYVTIDPAIWNEPTDSVTVACNAPCTYVLPPLTLATDTTFSYPLYTGTMEVGWPTTQTFTYLGTTSTTVGYISVITTTTITIPAVTTSVISVYNVPVGSDAGGTIIYATPSIVQSPFIISDATIINGTTHSLNTRTFTPPPWPGSDWSESTPTASVSGSTKTSSTIVLTIPTSTGNTGGSKTSHDTHFPPITHTDGPPKPTCITPGGCGSGCKIFCDPCFLTCPDTNGINWWDSNDPDRPVDPSDPNDPDNEDCTTATYSSCSTHCITAAATSSCTSTCKDVVGCDTTGTEVMAGYTMAPVFTPIFELWTGLKDMDDPAEWEPKLISEVLGSTTTPPVVTSTKTITTVHTGEPTTTTTTTVVTTTSTWEVVLYATTYCITGDFDEYYTLEGPAYPELSDNVECISIPRVGIRVISLTSHPSIAGTIQMVERRGVVVMTASSMNQDHG</sequence>
<dbReference type="InterPro" id="IPR012334">
    <property type="entry name" value="Pectin_lyas_fold"/>
</dbReference>
<dbReference type="InterPro" id="IPR024535">
    <property type="entry name" value="RHGA/B-epi-like_pectate_lyase"/>
</dbReference>
<dbReference type="RefSeq" id="XP_045953947.1">
    <property type="nucleotide sequence ID" value="XM_046105386.1"/>
</dbReference>
<name>A0A9P8RJY4_9PEZI</name>
<dbReference type="InterPro" id="IPR011050">
    <property type="entry name" value="Pectin_lyase_fold/virulence"/>
</dbReference>
<dbReference type="GO" id="GO:0004650">
    <property type="term" value="F:polygalacturonase activity"/>
    <property type="evidence" value="ECO:0007669"/>
    <property type="project" value="InterPro"/>
</dbReference>
<feature type="region of interest" description="Disordered" evidence="1">
    <location>
        <begin position="977"/>
        <end position="1000"/>
    </location>
</feature>
<protein>
    <submittedName>
        <fullName evidence="3">Pectate lyase superfamily protein-domain-containing protein</fullName>
    </submittedName>
</protein>
<dbReference type="OrthoDB" id="1046782at2759"/>
<feature type="domain" description="Rhamnogalacturonase A/B/Epimerase-like pectate lyase" evidence="2">
    <location>
        <begin position="68"/>
        <end position="310"/>
    </location>
</feature>
<dbReference type="GeneID" id="70134277"/>
<organism evidence="3 4">
    <name type="scientific">Truncatella angustata</name>
    <dbReference type="NCBI Taxonomy" id="152316"/>
    <lineage>
        <taxon>Eukaryota</taxon>
        <taxon>Fungi</taxon>
        <taxon>Dikarya</taxon>
        <taxon>Ascomycota</taxon>
        <taxon>Pezizomycotina</taxon>
        <taxon>Sordariomycetes</taxon>
        <taxon>Xylariomycetidae</taxon>
        <taxon>Amphisphaeriales</taxon>
        <taxon>Sporocadaceae</taxon>
        <taxon>Truncatella</taxon>
    </lineage>
</organism>
<evidence type="ECO:0000256" key="1">
    <source>
        <dbReference type="SAM" id="MobiDB-lite"/>
    </source>
</evidence>
<dbReference type="SUPFAM" id="SSF51126">
    <property type="entry name" value="Pectin lyase-like"/>
    <property type="match status" value="2"/>
</dbReference>
<dbReference type="GO" id="GO:0016829">
    <property type="term" value="F:lyase activity"/>
    <property type="evidence" value="ECO:0007669"/>
    <property type="project" value="UniProtKB-KW"/>
</dbReference>
<dbReference type="Gene3D" id="2.160.20.10">
    <property type="entry name" value="Single-stranded right-handed beta-helix, Pectin lyase-like"/>
    <property type="match status" value="2"/>
</dbReference>
<reference evidence="3" key="1">
    <citation type="journal article" date="2021" name="Nat. Commun.">
        <title>Genetic determinants of endophytism in the Arabidopsis root mycobiome.</title>
        <authorList>
            <person name="Mesny F."/>
            <person name="Miyauchi S."/>
            <person name="Thiergart T."/>
            <person name="Pickel B."/>
            <person name="Atanasova L."/>
            <person name="Karlsson M."/>
            <person name="Huettel B."/>
            <person name="Barry K.W."/>
            <person name="Haridas S."/>
            <person name="Chen C."/>
            <person name="Bauer D."/>
            <person name="Andreopoulos W."/>
            <person name="Pangilinan J."/>
            <person name="LaButti K."/>
            <person name="Riley R."/>
            <person name="Lipzen A."/>
            <person name="Clum A."/>
            <person name="Drula E."/>
            <person name="Henrissat B."/>
            <person name="Kohler A."/>
            <person name="Grigoriev I.V."/>
            <person name="Martin F.M."/>
            <person name="Hacquard S."/>
        </authorList>
    </citation>
    <scope>NUCLEOTIDE SEQUENCE</scope>
    <source>
        <strain evidence="3">MPI-SDFR-AT-0073</strain>
    </source>
</reference>
<comment type="caution">
    <text evidence="3">The sequence shown here is derived from an EMBL/GenBank/DDBJ whole genome shotgun (WGS) entry which is preliminary data.</text>
</comment>
<gene>
    <name evidence="3" type="ORF">BKA67DRAFT_610162</name>
</gene>
<feature type="domain" description="Rhamnogalacturonase A/B/Epimerase-like pectate lyase" evidence="2">
    <location>
        <begin position="441"/>
        <end position="504"/>
    </location>
</feature>
<dbReference type="EMBL" id="JAGPXC010000008">
    <property type="protein sequence ID" value="KAH6647435.1"/>
    <property type="molecule type" value="Genomic_DNA"/>
</dbReference>